<dbReference type="PANTHER" id="PTHR34352:SF1">
    <property type="entry name" value="PROTEIN YHFA"/>
    <property type="match status" value="1"/>
</dbReference>
<comment type="caution">
    <text evidence="1">The sequence shown here is derived from an EMBL/GenBank/DDBJ whole genome shotgun (WGS) entry which is preliminary data.</text>
</comment>
<sequence>MAGKETIVADWLDGVAFETAVDEHRIILDTPQDFGGKNRGPRPKPLLLVALAGCTGMDVISMLQKMRVPVEKFRVVVEGDLTAEHPKQFYRIHLVYEFTGKNLPPEKLRQAIELSQEKYCGVSATIKKAMPLTWEMRITSSEG</sequence>
<evidence type="ECO:0000313" key="2">
    <source>
        <dbReference type="Proteomes" id="UP000257323"/>
    </source>
</evidence>
<dbReference type="InterPro" id="IPR036102">
    <property type="entry name" value="OsmC/Ohrsf"/>
</dbReference>
<protein>
    <submittedName>
        <fullName evidence="1">OsmC/Ohr family protein</fullName>
    </submittedName>
</protein>
<dbReference type="Pfam" id="PF02566">
    <property type="entry name" value="OsmC"/>
    <property type="match status" value="1"/>
</dbReference>
<dbReference type="InterPro" id="IPR003718">
    <property type="entry name" value="OsmC/Ohr_fam"/>
</dbReference>
<reference evidence="1 2" key="1">
    <citation type="submission" date="2018-08" db="EMBL/GenBank/DDBJ databases">
        <title>Genome analysis of the thermophilic bacterium of the candidate phylum Aminicenantes from deep subsurface aquifer revealed its physiology and ecological role.</title>
        <authorList>
            <person name="Kadnikov V.V."/>
            <person name="Mardanov A.V."/>
            <person name="Beletsky A.V."/>
            <person name="Karnachuk O.V."/>
            <person name="Ravin N.V."/>
        </authorList>
    </citation>
    <scope>NUCLEOTIDE SEQUENCE [LARGE SCALE GENOMIC DNA]</scope>
    <source>
        <strain evidence="1">BY38</strain>
    </source>
</reference>
<proteinExistence type="predicted"/>
<name>A0A3E2BL58_9BACT</name>
<dbReference type="AlphaFoldDB" id="A0A3E2BL58"/>
<dbReference type="Gene3D" id="3.30.300.20">
    <property type="match status" value="1"/>
</dbReference>
<dbReference type="PANTHER" id="PTHR34352">
    <property type="entry name" value="PROTEIN YHFA"/>
    <property type="match status" value="1"/>
</dbReference>
<dbReference type="InterPro" id="IPR015946">
    <property type="entry name" value="KH_dom-like_a/b"/>
</dbReference>
<dbReference type="Proteomes" id="UP000257323">
    <property type="component" value="Unassembled WGS sequence"/>
</dbReference>
<gene>
    <name evidence="1" type="ORF">OP8BY_0358</name>
</gene>
<evidence type="ECO:0000313" key="1">
    <source>
        <dbReference type="EMBL" id="RFT15468.1"/>
    </source>
</evidence>
<dbReference type="SUPFAM" id="SSF82784">
    <property type="entry name" value="OsmC-like"/>
    <property type="match status" value="1"/>
</dbReference>
<accession>A0A3E2BL58</accession>
<dbReference type="EMBL" id="QUAH01000009">
    <property type="protein sequence ID" value="RFT15468.1"/>
    <property type="molecule type" value="Genomic_DNA"/>
</dbReference>
<organism evidence="1 2">
    <name type="scientific">Candidatus Saccharicenans subterraneus</name>
    <dbReference type="NCBI Taxonomy" id="2508984"/>
    <lineage>
        <taxon>Bacteria</taxon>
        <taxon>Candidatus Aminicenantota</taxon>
        <taxon>Candidatus Aminicenantia</taxon>
        <taxon>Candidatus Aminicenantales</taxon>
        <taxon>Candidatus Saccharicenantaceae</taxon>
        <taxon>Candidatus Saccharicenans</taxon>
    </lineage>
</organism>